<evidence type="ECO:0008006" key="3">
    <source>
        <dbReference type="Google" id="ProtNLM"/>
    </source>
</evidence>
<dbReference type="PATRIC" id="fig|1121318.3.peg.3084"/>
<evidence type="ECO:0000313" key="2">
    <source>
        <dbReference type="Proteomes" id="UP000037043"/>
    </source>
</evidence>
<dbReference type="Pfam" id="PF12672">
    <property type="entry name" value="DUF3793"/>
    <property type="match status" value="1"/>
</dbReference>
<sequence>MCKELSESFISSIENFDDKKYLLSTITYNVAPVIAKYKPSYLFIFHNQGKRKLYDFWEKYKYSIGKELNIKYFELKKEEYSSAVLFYDKNQMDNILKEDKYIYFLAAHGYKVGISLEEVFITLKERYAKFCPHEMGLFLGYPLEDVLDFMENPNKEALIFGYWKVYHNAEKAQDTFKKYDEIKMKVINLINEGVEPYGIVESI</sequence>
<proteinExistence type="predicted"/>
<reference evidence="2" key="1">
    <citation type="submission" date="2015-08" db="EMBL/GenBank/DDBJ databases">
        <title>Genome sequence of the strict anaerobe Clostridium homopropionicum LuHBu1 (DSM 5847T).</title>
        <authorList>
            <person name="Poehlein A."/>
            <person name="Beck M."/>
            <person name="Schiel-Bengelsdorf B."/>
            <person name="Bengelsdorf F.R."/>
            <person name="Daniel R."/>
            <person name="Duerre P."/>
        </authorList>
    </citation>
    <scope>NUCLEOTIDE SEQUENCE [LARGE SCALE GENOMIC DNA]</scope>
    <source>
        <strain evidence="2">DSM 5847</strain>
    </source>
</reference>
<protein>
    <recommendedName>
        <fullName evidence="3">DUF3793 family protein</fullName>
    </recommendedName>
</protein>
<gene>
    <name evidence="1" type="ORF">CLHOM_30700</name>
</gene>
<dbReference type="EMBL" id="LHUR01000042">
    <property type="protein sequence ID" value="KOA18192.1"/>
    <property type="molecule type" value="Genomic_DNA"/>
</dbReference>
<dbReference type="Proteomes" id="UP000037043">
    <property type="component" value="Unassembled WGS sequence"/>
</dbReference>
<dbReference type="InterPro" id="IPR024523">
    <property type="entry name" value="DUF3793"/>
</dbReference>
<dbReference type="AlphaFoldDB" id="A0A0L6Z5G2"/>
<name>A0A0L6Z5G2_9CLOT</name>
<dbReference type="STRING" id="36844.SAMN04488501_101411"/>
<comment type="caution">
    <text evidence="1">The sequence shown here is derived from an EMBL/GenBank/DDBJ whole genome shotgun (WGS) entry which is preliminary data.</text>
</comment>
<organism evidence="1 2">
    <name type="scientific">Clostridium homopropionicum DSM 5847</name>
    <dbReference type="NCBI Taxonomy" id="1121318"/>
    <lineage>
        <taxon>Bacteria</taxon>
        <taxon>Bacillati</taxon>
        <taxon>Bacillota</taxon>
        <taxon>Clostridia</taxon>
        <taxon>Eubacteriales</taxon>
        <taxon>Clostridiaceae</taxon>
        <taxon>Clostridium</taxon>
    </lineage>
</organism>
<keyword evidence="2" id="KW-1185">Reference proteome</keyword>
<dbReference type="RefSeq" id="WP_052222543.1">
    <property type="nucleotide sequence ID" value="NZ_LHUR01000042.1"/>
</dbReference>
<accession>A0A0L6Z5G2</accession>
<evidence type="ECO:0000313" key="1">
    <source>
        <dbReference type="EMBL" id="KOA18192.1"/>
    </source>
</evidence>